<evidence type="ECO:0000256" key="1">
    <source>
        <dbReference type="ARBA" id="ARBA00022679"/>
    </source>
</evidence>
<evidence type="ECO:0000313" key="4">
    <source>
        <dbReference type="EMBL" id="GAB99300.1"/>
    </source>
</evidence>
<evidence type="ECO:0000259" key="3">
    <source>
        <dbReference type="PROSITE" id="PS51186"/>
    </source>
</evidence>
<protein>
    <submittedName>
        <fullName evidence="4">Putative acetyltransferase</fullName>
    </submittedName>
</protein>
<dbReference type="AlphaFoldDB" id="K6WJ04"/>
<dbReference type="NCBIfam" id="NF007807">
    <property type="entry name" value="PRK10514.1"/>
    <property type="match status" value="1"/>
</dbReference>
<keyword evidence="1 4" id="KW-0808">Transferase</keyword>
<dbReference type="GO" id="GO:0016747">
    <property type="term" value="F:acyltransferase activity, transferring groups other than amino-acyl groups"/>
    <property type="evidence" value="ECO:0007669"/>
    <property type="project" value="InterPro"/>
</dbReference>
<evidence type="ECO:0000256" key="2">
    <source>
        <dbReference type="ARBA" id="ARBA00023315"/>
    </source>
</evidence>
<gene>
    <name evidence="4" type="ORF">GONAM_08_00900</name>
</gene>
<accession>K6WJ04</accession>
<reference evidence="4 5" key="1">
    <citation type="submission" date="2012-08" db="EMBL/GenBank/DDBJ databases">
        <title>Whole genome shotgun sequence of Gordonia namibiensis NBRC 108229.</title>
        <authorList>
            <person name="Isaki-Nakamura S."/>
            <person name="Hosoyama A."/>
            <person name="Tsuchikane K."/>
            <person name="Katsumata H."/>
            <person name="Baba S."/>
            <person name="Yamazaki S."/>
            <person name="Fujita N."/>
        </authorList>
    </citation>
    <scope>NUCLEOTIDE SEQUENCE [LARGE SCALE GENOMIC DNA]</scope>
    <source>
        <strain evidence="4 5">NBRC 108229</strain>
    </source>
</reference>
<dbReference type="RefSeq" id="WP_006865567.1">
    <property type="nucleotide sequence ID" value="NZ_BAHE01000008.1"/>
</dbReference>
<dbReference type="Gene3D" id="3.40.630.30">
    <property type="match status" value="1"/>
</dbReference>
<dbReference type="Pfam" id="PF13673">
    <property type="entry name" value="Acetyltransf_10"/>
    <property type="match status" value="1"/>
</dbReference>
<organism evidence="4 5">
    <name type="scientific">Gordonia namibiensis NBRC 108229</name>
    <dbReference type="NCBI Taxonomy" id="1208314"/>
    <lineage>
        <taxon>Bacteria</taxon>
        <taxon>Bacillati</taxon>
        <taxon>Actinomycetota</taxon>
        <taxon>Actinomycetes</taxon>
        <taxon>Mycobacteriales</taxon>
        <taxon>Gordoniaceae</taxon>
        <taxon>Gordonia</taxon>
    </lineage>
</organism>
<dbReference type="InterPro" id="IPR000182">
    <property type="entry name" value="GNAT_dom"/>
</dbReference>
<dbReference type="PROSITE" id="PS51186">
    <property type="entry name" value="GNAT"/>
    <property type="match status" value="1"/>
</dbReference>
<dbReference type="PANTHER" id="PTHR43800:SF1">
    <property type="entry name" value="PEPTIDYL-LYSINE N-ACETYLTRANSFERASE YJAB"/>
    <property type="match status" value="1"/>
</dbReference>
<dbReference type="SUPFAM" id="SSF55729">
    <property type="entry name" value="Acyl-CoA N-acyltransferases (Nat)"/>
    <property type="match status" value="1"/>
</dbReference>
<evidence type="ECO:0000313" key="5">
    <source>
        <dbReference type="Proteomes" id="UP000035058"/>
    </source>
</evidence>
<keyword evidence="5" id="KW-1185">Reference proteome</keyword>
<keyword evidence="2" id="KW-0012">Acyltransferase</keyword>
<name>K6WJ04_9ACTN</name>
<dbReference type="PANTHER" id="PTHR43800">
    <property type="entry name" value="PEPTIDYL-LYSINE N-ACETYLTRANSFERASE YJAB"/>
    <property type="match status" value="1"/>
</dbReference>
<dbReference type="Proteomes" id="UP000035058">
    <property type="component" value="Unassembled WGS sequence"/>
</dbReference>
<proteinExistence type="predicted"/>
<sequence length="151" mass="16391">MTSPVSLRACHGPDEYPHLVAIWRSAVDATHDFLAEPDRDEIERQLAPSYFPQVELTVADVDGSPVGFSGTAGSGLEMLFVHADTRGSGVGTALLEHALDAGVTTVDVNEQNDQAVQFYLRRGFEVTGRSEHDEAGRPYPLLHMTLRATVS</sequence>
<dbReference type="EMBL" id="BAHE01000008">
    <property type="protein sequence ID" value="GAB99300.1"/>
    <property type="molecule type" value="Genomic_DNA"/>
</dbReference>
<comment type="caution">
    <text evidence="4">The sequence shown here is derived from an EMBL/GenBank/DDBJ whole genome shotgun (WGS) entry which is preliminary data.</text>
</comment>
<dbReference type="CDD" id="cd04301">
    <property type="entry name" value="NAT_SF"/>
    <property type="match status" value="1"/>
</dbReference>
<feature type="domain" description="N-acetyltransferase" evidence="3">
    <location>
        <begin position="5"/>
        <end position="149"/>
    </location>
</feature>
<dbReference type="InterPro" id="IPR016181">
    <property type="entry name" value="Acyl_CoA_acyltransferase"/>
</dbReference>